<gene>
    <name evidence="1" type="ORF">CR513_15480</name>
</gene>
<feature type="non-terminal residue" evidence="1">
    <location>
        <position position="1"/>
    </location>
</feature>
<sequence length="222" mass="25459">PTIPKFDGHYDHWCMLMENFMKSKEYWSIIADDILVVAEGNKLSEAQKKAIDEATLKDMKMKNYLFQAIGTARVQWAQQQALQKEYDVLSMTKGKFVNDYFAYTLNIAKIEDGNVIEKILRSMTPKFNYVVCSLEELKNLDVMTIVELQSSLLVHEQASNESSVGIPSLIVVHKSQCLGDEYVRLLLGSQLCGQKPNTLKPARFLFIRREGVRLRHIQVKKP</sequence>
<organism evidence="1 2">
    <name type="scientific">Mucuna pruriens</name>
    <name type="common">Velvet bean</name>
    <name type="synonym">Dolichos pruriens</name>
    <dbReference type="NCBI Taxonomy" id="157652"/>
    <lineage>
        <taxon>Eukaryota</taxon>
        <taxon>Viridiplantae</taxon>
        <taxon>Streptophyta</taxon>
        <taxon>Embryophyta</taxon>
        <taxon>Tracheophyta</taxon>
        <taxon>Spermatophyta</taxon>
        <taxon>Magnoliopsida</taxon>
        <taxon>eudicotyledons</taxon>
        <taxon>Gunneridae</taxon>
        <taxon>Pentapetalae</taxon>
        <taxon>rosids</taxon>
        <taxon>fabids</taxon>
        <taxon>Fabales</taxon>
        <taxon>Fabaceae</taxon>
        <taxon>Papilionoideae</taxon>
        <taxon>50 kb inversion clade</taxon>
        <taxon>NPAAA clade</taxon>
        <taxon>indigoferoid/millettioid clade</taxon>
        <taxon>Phaseoleae</taxon>
        <taxon>Mucuna</taxon>
    </lineage>
</organism>
<accession>A0A371HEL1</accession>
<dbReference type="OrthoDB" id="846898at2759"/>
<keyword evidence="2" id="KW-1185">Reference proteome</keyword>
<name>A0A371HEL1_MUCPR</name>
<comment type="caution">
    <text evidence="1">The sequence shown here is derived from an EMBL/GenBank/DDBJ whole genome shotgun (WGS) entry which is preliminary data.</text>
</comment>
<evidence type="ECO:0008006" key="3">
    <source>
        <dbReference type="Google" id="ProtNLM"/>
    </source>
</evidence>
<dbReference type="Proteomes" id="UP000257109">
    <property type="component" value="Unassembled WGS sequence"/>
</dbReference>
<evidence type="ECO:0000313" key="1">
    <source>
        <dbReference type="EMBL" id="RDY01227.1"/>
    </source>
</evidence>
<reference evidence="1" key="1">
    <citation type="submission" date="2018-05" db="EMBL/GenBank/DDBJ databases">
        <title>Draft genome of Mucuna pruriens seed.</title>
        <authorList>
            <person name="Nnadi N.E."/>
            <person name="Vos R."/>
            <person name="Hasami M.H."/>
            <person name="Devisetty U.K."/>
            <person name="Aguiy J.C."/>
        </authorList>
    </citation>
    <scope>NUCLEOTIDE SEQUENCE [LARGE SCALE GENOMIC DNA]</scope>
    <source>
        <strain evidence="1">JCA_2017</strain>
    </source>
</reference>
<protein>
    <recommendedName>
        <fullName evidence="3">Retrovirus-related Pol polyprotein from transposon TNT 1-94</fullName>
    </recommendedName>
</protein>
<dbReference type="PANTHER" id="PTHR35317:SF27">
    <property type="entry name" value="RETROVIRUS-RELATED POL POLYPROTEIN FROM TRANSPOSON TNT 1-94"/>
    <property type="match status" value="1"/>
</dbReference>
<dbReference type="AlphaFoldDB" id="A0A371HEL1"/>
<dbReference type="EMBL" id="QJKJ01002810">
    <property type="protein sequence ID" value="RDY01227.1"/>
    <property type="molecule type" value="Genomic_DNA"/>
</dbReference>
<dbReference type="PANTHER" id="PTHR35317">
    <property type="entry name" value="OS04G0629600 PROTEIN"/>
    <property type="match status" value="1"/>
</dbReference>
<proteinExistence type="predicted"/>
<evidence type="ECO:0000313" key="2">
    <source>
        <dbReference type="Proteomes" id="UP000257109"/>
    </source>
</evidence>